<dbReference type="OrthoDB" id="1111569at2759"/>
<keyword evidence="2" id="KW-1185">Reference proteome</keyword>
<dbReference type="EMBL" id="JAIQCV010000009">
    <property type="protein sequence ID" value="KAH1063926.1"/>
    <property type="molecule type" value="Genomic_DNA"/>
</dbReference>
<accession>A0A9D3UX42</accession>
<organism evidence="1 2">
    <name type="scientific">Gossypium stocksii</name>
    <dbReference type="NCBI Taxonomy" id="47602"/>
    <lineage>
        <taxon>Eukaryota</taxon>
        <taxon>Viridiplantae</taxon>
        <taxon>Streptophyta</taxon>
        <taxon>Embryophyta</taxon>
        <taxon>Tracheophyta</taxon>
        <taxon>Spermatophyta</taxon>
        <taxon>Magnoliopsida</taxon>
        <taxon>eudicotyledons</taxon>
        <taxon>Gunneridae</taxon>
        <taxon>Pentapetalae</taxon>
        <taxon>rosids</taxon>
        <taxon>malvids</taxon>
        <taxon>Malvales</taxon>
        <taxon>Malvaceae</taxon>
        <taxon>Malvoideae</taxon>
        <taxon>Gossypium</taxon>
    </lineage>
</organism>
<feature type="non-terminal residue" evidence="1">
    <location>
        <position position="1"/>
    </location>
</feature>
<dbReference type="Proteomes" id="UP000828251">
    <property type="component" value="Unassembled WGS sequence"/>
</dbReference>
<protein>
    <submittedName>
        <fullName evidence="1">Uncharacterized protein</fullName>
    </submittedName>
</protein>
<proteinExistence type="predicted"/>
<dbReference type="AlphaFoldDB" id="A0A9D3UX42"/>
<name>A0A9D3UX42_9ROSI</name>
<comment type="caution">
    <text evidence="1">The sequence shown here is derived from an EMBL/GenBank/DDBJ whole genome shotgun (WGS) entry which is preliminary data.</text>
</comment>
<sequence>IHTEKKVISNHQVICHYCKVSGHIKPRCFKMLRDQRWKQAVVEPVSTAPSTA</sequence>
<evidence type="ECO:0000313" key="1">
    <source>
        <dbReference type="EMBL" id="KAH1063926.1"/>
    </source>
</evidence>
<gene>
    <name evidence="1" type="ORF">J1N35_028913</name>
</gene>
<evidence type="ECO:0000313" key="2">
    <source>
        <dbReference type="Proteomes" id="UP000828251"/>
    </source>
</evidence>
<reference evidence="1 2" key="1">
    <citation type="journal article" date="2021" name="Plant Biotechnol. J.">
        <title>Multi-omics assisted identification of the key and species-specific regulatory components of drought-tolerant mechanisms in Gossypium stocksii.</title>
        <authorList>
            <person name="Yu D."/>
            <person name="Ke L."/>
            <person name="Zhang D."/>
            <person name="Wu Y."/>
            <person name="Sun Y."/>
            <person name="Mei J."/>
            <person name="Sun J."/>
            <person name="Sun Y."/>
        </authorList>
    </citation>
    <scope>NUCLEOTIDE SEQUENCE [LARGE SCALE GENOMIC DNA]</scope>
    <source>
        <strain evidence="2">cv. E1</strain>
        <tissue evidence="1">Leaf</tissue>
    </source>
</reference>